<dbReference type="GO" id="GO:0006021">
    <property type="term" value="P:inositol biosynthetic process"/>
    <property type="evidence" value="ECO:0007669"/>
    <property type="project" value="TreeGrafter"/>
</dbReference>
<organism evidence="1">
    <name type="scientific">marine sediment metagenome</name>
    <dbReference type="NCBI Taxonomy" id="412755"/>
    <lineage>
        <taxon>unclassified sequences</taxon>
        <taxon>metagenomes</taxon>
        <taxon>ecological metagenomes</taxon>
    </lineage>
</organism>
<protein>
    <recommendedName>
        <fullName evidence="2">Myo-inositol-1-phosphate synthase GAPDH-like domain-containing protein</fullName>
    </recommendedName>
</protein>
<gene>
    <name evidence="1" type="ORF">S01H4_04147</name>
</gene>
<dbReference type="PANTHER" id="PTHR43125">
    <property type="entry name" value="INOSITOL-3-PHOSPHATE SYNTHASE"/>
    <property type="match status" value="1"/>
</dbReference>
<dbReference type="InterPro" id="IPR036291">
    <property type="entry name" value="NAD(P)-bd_dom_sf"/>
</dbReference>
<dbReference type="PANTHER" id="PTHR43125:SF1">
    <property type="entry name" value="INOSITOL-3-PHOSPHATE SYNTHASE"/>
    <property type="match status" value="1"/>
</dbReference>
<evidence type="ECO:0000313" key="1">
    <source>
        <dbReference type="EMBL" id="GAG61962.1"/>
    </source>
</evidence>
<proteinExistence type="predicted"/>
<comment type="caution">
    <text evidence="1">The sequence shown here is derived from an EMBL/GenBank/DDBJ whole genome shotgun (WGS) entry which is preliminary data.</text>
</comment>
<feature type="non-terminal residue" evidence="1">
    <location>
        <position position="158"/>
    </location>
</feature>
<reference evidence="1" key="1">
    <citation type="journal article" date="2014" name="Front. Microbiol.">
        <title>High frequency of phylogenetically diverse reductive dehalogenase-homologous genes in deep subseafloor sedimentary metagenomes.</title>
        <authorList>
            <person name="Kawai M."/>
            <person name="Futagami T."/>
            <person name="Toyoda A."/>
            <person name="Takaki Y."/>
            <person name="Nishi S."/>
            <person name="Hori S."/>
            <person name="Arai W."/>
            <person name="Tsubouchi T."/>
            <person name="Morono Y."/>
            <person name="Uchiyama I."/>
            <person name="Ito T."/>
            <person name="Fujiyama A."/>
            <person name="Inagaki F."/>
            <person name="Takami H."/>
        </authorList>
    </citation>
    <scope>NUCLEOTIDE SEQUENCE</scope>
    <source>
        <strain evidence="1">Expedition CK06-06</strain>
    </source>
</reference>
<name>X0ZVN2_9ZZZZ</name>
<dbReference type="EMBL" id="BART01001086">
    <property type="protein sequence ID" value="GAG61962.1"/>
    <property type="molecule type" value="Genomic_DNA"/>
</dbReference>
<dbReference type="Gene3D" id="3.40.50.720">
    <property type="entry name" value="NAD(P)-binding Rossmann-like Domain"/>
    <property type="match status" value="1"/>
</dbReference>
<dbReference type="InterPro" id="IPR052199">
    <property type="entry name" value="MIPS"/>
</dbReference>
<sequence length="158" mass="17651">MVEIRTALVGIGNCASALVQGRFYYQDKKADIPGLITKNFGGYFVSDINFVAAFDVDERKVGLDLSKAIFSPPNCTTIFQKDIPDLNCKVHMGYVIDSISEHANLYRGEVRFKPKKNVYSSENEAKKAIVDILRKTEADVLVNYLPVGSEKNTLFYAD</sequence>
<evidence type="ECO:0008006" key="2">
    <source>
        <dbReference type="Google" id="ProtNLM"/>
    </source>
</evidence>
<dbReference type="SUPFAM" id="SSF51735">
    <property type="entry name" value="NAD(P)-binding Rossmann-fold domains"/>
    <property type="match status" value="1"/>
</dbReference>
<dbReference type="AlphaFoldDB" id="X0ZVN2"/>
<dbReference type="GO" id="GO:0004512">
    <property type="term" value="F:inositol-3-phosphate synthase activity"/>
    <property type="evidence" value="ECO:0007669"/>
    <property type="project" value="TreeGrafter"/>
</dbReference>
<accession>X0ZVN2</accession>